<dbReference type="InterPro" id="IPR002467">
    <property type="entry name" value="Pept_M24A_MAP1"/>
</dbReference>
<evidence type="ECO:0000313" key="7">
    <source>
        <dbReference type="EMBL" id="KAL3792039.1"/>
    </source>
</evidence>
<sequence>MSATTTCVHLPLASFLAKLSKRRAPLQQASILSSTYSSYPDRFQSRKKSSVPSSFHASDSCPTDIYDRALQNATAFDAYYNLDSDVWRSRQMSLVKQNPMKPYPRSPPNLIRPSPNYHPSFFPSYAHTGRIGPPSLPQDTVLIHDAESISKMRTAAKLARKLLDYACHPSVACVGTTTEQIDSLIRDAALANSAYPSPLNYMGFPKSLCSSINEVVCHGIPDMRPLKSGDVVSFDVSCYVGGVHGDNCATIIVGDSDNDNSHYVEQSGNTPLLEQSRLQKSLGDSEIPYLQKDWRSIPYKTKFDSDEEQERFVTARRLVQAAIESRDEGVRACKPGACLSDIGAAIHAVADAYGYDTVRHYRGHGISSDFHCAPFVKHFRNKEKMQLIPGMIFTIEPMITEGTADCHEWDDNWTVLTKDGGRAAQFEHTVLITENGVEVLTAP</sequence>
<dbReference type="Pfam" id="PF00557">
    <property type="entry name" value="Peptidase_M24"/>
    <property type="match status" value="2"/>
</dbReference>
<feature type="binding site" evidence="5">
    <location>
        <position position="235"/>
    </location>
    <ligand>
        <name>a divalent metal cation</name>
        <dbReference type="ChEBI" id="CHEBI:60240"/>
        <label>1</label>
    </ligand>
</feature>
<name>A0ABD3PV68_9STRA</name>
<dbReference type="Proteomes" id="UP001516023">
    <property type="component" value="Unassembled WGS sequence"/>
</dbReference>
<evidence type="ECO:0000313" key="8">
    <source>
        <dbReference type="Proteomes" id="UP001516023"/>
    </source>
</evidence>
<dbReference type="InterPro" id="IPR000994">
    <property type="entry name" value="Pept_M24"/>
</dbReference>
<keyword evidence="3 5" id="KW-0479">Metal-binding</keyword>
<dbReference type="GO" id="GO:0006508">
    <property type="term" value="P:proteolysis"/>
    <property type="evidence" value="ECO:0007669"/>
    <property type="project" value="UniProtKB-KW"/>
</dbReference>
<feature type="domain" description="Peptidase M24" evidence="6">
    <location>
        <begin position="315"/>
        <end position="434"/>
    </location>
</feature>
<comment type="catalytic activity">
    <reaction evidence="5">
        <text>Release of N-terminal amino acids, preferentially methionine, from peptides and arylamides.</text>
        <dbReference type="EC" id="3.4.11.18"/>
    </reaction>
</comment>
<dbReference type="InterPro" id="IPR036005">
    <property type="entry name" value="Creatinase/aminopeptidase-like"/>
</dbReference>
<reference evidence="7 8" key="1">
    <citation type="journal article" date="2020" name="G3 (Bethesda)">
        <title>Improved Reference Genome for Cyclotella cryptica CCMP332, a Model for Cell Wall Morphogenesis, Salinity Adaptation, and Lipid Production in Diatoms (Bacillariophyta).</title>
        <authorList>
            <person name="Roberts W.R."/>
            <person name="Downey K.M."/>
            <person name="Ruck E.C."/>
            <person name="Traller J.C."/>
            <person name="Alverson A.J."/>
        </authorList>
    </citation>
    <scope>NUCLEOTIDE SEQUENCE [LARGE SCALE GENOMIC DNA]</scope>
    <source>
        <strain evidence="7 8">CCMP332</strain>
    </source>
</reference>
<evidence type="ECO:0000256" key="4">
    <source>
        <dbReference type="ARBA" id="ARBA00022801"/>
    </source>
</evidence>
<feature type="binding site" evidence="5">
    <location>
        <position position="218"/>
    </location>
    <ligand>
        <name>substrate</name>
    </ligand>
</feature>
<evidence type="ECO:0000256" key="1">
    <source>
        <dbReference type="ARBA" id="ARBA00022438"/>
    </source>
</evidence>
<gene>
    <name evidence="7" type="ORF">HJC23_011204</name>
</gene>
<comment type="similarity">
    <text evidence="5">Belongs to the peptidase M24A family. Methionine aminopeptidase type 1 subfamily.</text>
</comment>
<dbReference type="PRINTS" id="PR00599">
    <property type="entry name" value="MAPEPTIDASE"/>
</dbReference>
<organism evidence="7 8">
    <name type="scientific">Cyclotella cryptica</name>
    <dbReference type="NCBI Taxonomy" id="29204"/>
    <lineage>
        <taxon>Eukaryota</taxon>
        <taxon>Sar</taxon>
        <taxon>Stramenopiles</taxon>
        <taxon>Ochrophyta</taxon>
        <taxon>Bacillariophyta</taxon>
        <taxon>Coscinodiscophyceae</taxon>
        <taxon>Thalassiosirophycidae</taxon>
        <taxon>Stephanodiscales</taxon>
        <taxon>Stephanodiscaceae</taxon>
        <taxon>Cyclotella</taxon>
    </lineage>
</organism>
<comment type="caution">
    <text evidence="7">The sequence shown here is derived from an EMBL/GenBank/DDBJ whole genome shotgun (WGS) entry which is preliminary data.</text>
</comment>
<dbReference type="HAMAP" id="MF_01974">
    <property type="entry name" value="MetAP_1"/>
    <property type="match status" value="1"/>
</dbReference>
<comment type="cofactor">
    <cofactor evidence="5">
        <name>Co(2+)</name>
        <dbReference type="ChEBI" id="CHEBI:48828"/>
    </cofactor>
    <cofactor evidence="5">
        <name>Zn(2+)</name>
        <dbReference type="ChEBI" id="CHEBI:29105"/>
    </cofactor>
    <cofactor evidence="5">
        <name>Mn(2+)</name>
        <dbReference type="ChEBI" id="CHEBI:29035"/>
    </cofactor>
    <cofactor evidence="5">
        <name>Fe(2+)</name>
        <dbReference type="ChEBI" id="CHEBI:29033"/>
    </cofactor>
    <text evidence="5">Binds 2 divalent metal cations per subunit. Has a high-affinity and a low affinity metal-binding site. The true nature of the physiological cofactor is under debate. The enzyme is active with cobalt, zinc, manganese or divalent iron ions. Most likely, methionine aminopeptidases function as mononuclear Fe(2+)-metalloproteases under physiological conditions, and the catalytically relevant metal-binding site has been assigned to the histidine-containing high-affinity site.</text>
</comment>
<dbReference type="EMBL" id="JABMIG020000106">
    <property type="protein sequence ID" value="KAL3792039.1"/>
    <property type="molecule type" value="Genomic_DNA"/>
</dbReference>
<feature type="domain" description="Peptidase M24" evidence="6">
    <location>
        <begin position="151"/>
        <end position="257"/>
    </location>
</feature>
<feature type="binding site" evidence="5">
    <location>
        <position position="364"/>
    </location>
    <ligand>
        <name>a divalent metal cation</name>
        <dbReference type="ChEBI" id="CHEBI:60240"/>
        <label>2</label>
        <note>catalytic</note>
    </ligand>
</feature>
<evidence type="ECO:0000259" key="6">
    <source>
        <dbReference type="Pfam" id="PF00557"/>
    </source>
</evidence>
<keyword evidence="4 5" id="KW-0378">Hydrolase</keyword>
<dbReference type="AlphaFoldDB" id="A0ABD3PV68"/>
<feature type="binding site" evidence="5">
    <location>
        <position position="246"/>
    </location>
    <ligand>
        <name>a divalent metal cation</name>
        <dbReference type="ChEBI" id="CHEBI:60240"/>
        <label>2</label>
        <note>catalytic</note>
    </ligand>
</feature>
<keyword evidence="1 5" id="KW-0031">Aminopeptidase</keyword>
<dbReference type="PROSITE" id="PS00680">
    <property type="entry name" value="MAP_1"/>
    <property type="match status" value="1"/>
</dbReference>
<dbReference type="SUPFAM" id="SSF55920">
    <property type="entry name" value="Creatinase/aminopeptidase"/>
    <property type="match status" value="1"/>
</dbReference>
<feature type="binding site" evidence="5">
    <location>
        <position position="246"/>
    </location>
    <ligand>
        <name>a divalent metal cation</name>
        <dbReference type="ChEBI" id="CHEBI:60240"/>
        <label>1</label>
    </ligand>
</feature>
<protein>
    <recommendedName>
        <fullName evidence="6">Peptidase M24 domain-containing protein</fullName>
    </recommendedName>
</protein>
<dbReference type="GO" id="GO:0046872">
    <property type="term" value="F:metal ion binding"/>
    <property type="evidence" value="ECO:0007669"/>
    <property type="project" value="UniProtKB-UniRule"/>
</dbReference>
<keyword evidence="8" id="KW-1185">Reference proteome</keyword>
<dbReference type="GO" id="GO:0070006">
    <property type="term" value="F:metalloaminopeptidase activity"/>
    <property type="evidence" value="ECO:0007669"/>
    <property type="project" value="UniProtKB-UniRule"/>
</dbReference>
<proteinExistence type="inferred from homology"/>
<dbReference type="PANTHER" id="PTHR43330">
    <property type="entry name" value="METHIONINE AMINOPEPTIDASE"/>
    <property type="match status" value="1"/>
</dbReference>
<evidence type="ECO:0000256" key="3">
    <source>
        <dbReference type="ARBA" id="ARBA00022723"/>
    </source>
</evidence>
<feature type="binding site" evidence="5">
    <location>
        <position position="427"/>
    </location>
    <ligand>
        <name>a divalent metal cation</name>
        <dbReference type="ChEBI" id="CHEBI:60240"/>
        <label>2</label>
        <note>catalytic</note>
    </ligand>
</feature>
<keyword evidence="2 5" id="KW-0645">Protease</keyword>
<feature type="binding site" evidence="5">
    <location>
        <position position="371"/>
    </location>
    <ligand>
        <name>substrate</name>
    </ligand>
</feature>
<dbReference type="CDD" id="cd01086">
    <property type="entry name" value="MetAP1"/>
    <property type="match status" value="1"/>
</dbReference>
<feature type="binding site" evidence="5">
    <location>
        <position position="427"/>
    </location>
    <ligand>
        <name>a divalent metal cation</name>
        <dbReference type="ChEBI" id="CHEBI:60240"/>
        <label>1</label>
    </ligand>
</feature>
<dbReference type="InterPro" id="IPR001714">
    <property type="entry name" value="Pept_M24_MAP"/>
</dbReference>
<evidence type="ECO:0000256" key="2">
    <source>
        <dbReference type="ARBA" id="ARBA00022670"/>
    </source>
</evidence>
<feature type="binding site" evidence="5">
    <location>
        <position position="396"/>
    </location>
    <ligand>
        <name>a divalent metal cation</name>
        <dbReference type="ChEBI" id="CHEBI:60240"/>
        <label>2</label>
        <note>catalytic</note>
    </ligand>
</feature>
<accession>A0ABD3PV68</accession>
<dbReference type="PANTHER" id="PTHR43330:SF8">
    <property type="entry name" value="METHIONINE AMINOPEPTIDASE 1D, MITOCHONDRIAL"/>
    <property type="match status" value="1"/>
</dbReference>
<dbReference type="Gene3D" id="3.90.230.10">
    <property type="entry name" value="Creatinase/methionine aminopeptidase superfamily"/>
    <property type="match status" value="1"/>
</dbReference>
<evidence type="ECO:0000256" key="5">
    <source>
        <dbReference type="HAMAP-Rule" id="MF_03174"/>
    </source>
</evidence>
<dbReference type="GO" id="GO:0004239">
    <property type="term" value="F:initiator methionyl aminopeptidase activity"/>
    <property type="evidence" value="ECO:0007669"/>
    <property type="project" value="UniProtKB-UniRule"/>
</dbReference>